<dbReference type="PROSITE" id="PS00455">
    <property type="entry name" value="AMP_BINDING"/>
    <property type="match status" value="1"/>
</dbReference>
<dbReference type="SMART" id="SM00824">
    <property type="entry name" value="PKS_TE"/>
    <property type="match status" value="1"/>
</dbReference>
<evidence type="ECO:0000313" key="4">
    <source>
        <dbReference type="EMBL" id="TWU43962.1"/>
    </source>
</evidence>
<dbReference type="Pfam" id="PF00501">
    <property type="entry name" value="AMP-binding"/>
    <property type="match status" value="1"/>
</dbReference>
<dbReference type="PRINTS" id="PR00154">
    <property type="entry name" value="AMPBINDING"/>
</dbReference>
<dbReference type="Gene3D" id="3.40.50.1820">
    <property type="entry name" value="alpha/beta hydrolase"/>
    <property type="match status" value="1"/>
</dbReference>
<dbReference type="Gene3D" id="3.30.559.10">
    <property type="entry name" value="Chloramphenicol acetyltransferase-like domain"/>
    <property type="match status" value="1"/>
</dbReference>
<evidence type="ECO:0000313" key="5">
    <source>
        <dbReference type="Proteomes" id="UP000315471"/>
    </source>
</evidence>
<dbReference type="Pfam" id="PF00668">
    <property type="entry name" value="Condensation"/>
    <property type="match status" value="1"/>
</dbReference>
<dbReference type="GO" id="GO:0009239">
    <property type="term" value="P:enterobactin biosynthetic process"/>
    <property type="evidence" value="ECO:0007669"/>
    <property type="project" value="TreeGrafter"/>
</dbReference>
<dbReference type="EMBL" id="SJPY01000002">
    <property type="protein sequence ID" value="TWU43962.1"/>
    <property type="molecule type" value="Genomic_DNA"/>
</dbReference>
<protein>
    <submittedName>
        <fullName evidence="4">Dimodular nonribosomal peptide synthase</fullName>
    </submittedName>
</protein>
<feature type="domain" description="Carrier" evidence="3">
    <location>
        <begin position="1017"/>
        <end position="1092"/>
    </location>
</feature>
<dbReference type="GO" id="GO:0043041">
    <property type="term" value="P:amino acid activation for nonribosomal peptide biosynthetic process"/>
    <property type="evidence" value="ECO:0007669"/>
    <property type="project" value="TreeGrafter"/>
</dbReference>
<keyword evidence="5" id="KW-1185">Reference proteome</keyword>
<keyword evidence="2" id="KW-0597">Phosphoprotein</keyword>
<dbReference type="GO" id="GO:0047527">
    <property type="term" value="F:2,3-dihydroxybenzoate-serine ligase activity"/>
    <property type="evidence" value="ECO:0007669"/>
    <property type="project" value="TreeGrafter"/>
</dbReference>
<dbReference type="InterPro" id="IPR000873">
    <property type="entry name" value="AMP-dep_synth/lig_dom"/>
</dbReference>
<dbReference type="Gene3D" id="1.10.1200.10">
    <property type="entry name" value="ACP-like"/>
    <property type="match status" value="1"/>
</dbReference>
<dbReference type="InterPro" id="IPR036736">
    <property type="entry name" value="ACP-like_sf"/>
</dbReference>
<organism evidence="4 5">
    <name type="scientific">Novipirellula aureliae</name>
    <dbReference type="NCBI Taxonomy" id="2527966"/>
    <lineage>
        <taxon>Bacteria</taxon>
        <taxon>Pseudomonadati</taxon>
        <taxon>Planctomycetota</taxon>
        <taxon>Planctomycetia</taxon>
        <taxon>Pirellulales</taxon>
        <taxon>Pirellulaceae</taxon>
        <taxon>Novipirellula</taxon>
    </lineage>
</organism>
<evidence type="ECO:0000259" key="3">
    <source>
        <dbReference type="PROSITE" id="PS50075"/>
    </source>
</evidence>
<dbReference type="InterPro" id="IPR020806">
    <property type="entry name" value="PKS_PP-bd"/>
</dbReference>
<dbReference type="Gene3D" id="3.40.50.12780">
    <property type="entry name" value="N-terminal domain of ligase-like"/>
    <property type="match status" value="1"/>
</dbReference>
<name>A0A5C6E4V0_9BACT</name>
<evidence type="ECO:0000256" key="2">
    <source>
        <dbReference type="ARBA" id="ARBA00022553"/>
    </source>
</evidence>
<dbReference type="SUPFAM" id="SSF56801">
    <property type="entry name" value="Acetyl-CoA synthetase-like"/>
    <property type="match status" value="1"/>
</dbReference>
<dbReference type="Pfam" id="PF00550">
    <property type="entry name" value="PP-binding"/>
    <property type="match status" value="1"/>
</dbReference>
<proteinExistence type="predicted"/>
<dbReference type="SMART" id="SM00823">
    <property type="entry name" value="PKS_PP"/>
    <property type="match status" value="1"/>
</dbReference>
<dbReference type="Gene3D" id="3.30.559.30">
    <property type="entry name" value="Nonribosomal peptide synthetase, condensation domain"/>
    <property type="match status" value="1"/>
</dbReference>
<dbReference type="InterPro" id="IPR029058">
    <property type="entry name" value="AB_hydrolase_fold"/>
</dbReference>
<dbReference type="InterPro" id="IPR025110">
    <property type="entry name" value="AMP-bd_C"/>
</dbReference>
<dbReference type="GO" id="GO:0009366">
    <property type="term" value="C:enterobactin synthetase complex"/>
    <property type="evidence" value="ECO:0007669"/>
    <property type="project" value="TreeGrafter"/>
</dbReference>
<dbReference type="Proteomes" id="UP000315471">
    <property type="component" value="Unassembled WGS sequence"/>
</dbReference>
<dbReference type="PANTHER" id="PTHR45527">
    <property type="entry name" value="NONRIBOSOMAL PEPTIDE SYNTHETASE"/>
    <property type="match status" value="1"/>
</dbReference>
<dbReference type="CDD" id="cd05930">
    <property type="entry name" value="A_NRPS"/>
    <property type="match status" value="1"/>
</dbReference>
<dbReference type="InterPro" id="IPR020845">
    <property type="entry name" value="AMP-binding_CS"/>
</dbReference>
<dbReference type="SUPFAM" id="SSF52777">
    <property type="entry name" value="CoA-dependent acyltransferases"/>
    <property type="match status" value="2"/>
</dbReference>
<sequence length="1378" mass="152715">MSESIPQPLSLADLSPSEKRELLKRLLRDKAKAVTRFCMSAQQQGLWHAYRRDPDSTAYNVFLPSRIRSRLDVETLTKTMNRLAERHHSLRTTFLDRDGVLEQTVHASLPPEIRTELAIGASDEELRHRVLEEVRRPFDLENGPLLRLSVWHTGDMESVVVATAHHIVTDFWSLMLILEELQEIYPSLLVGRSPRLAEPINNYSHFARKQSEFLESDECIGSRDYWQSQTAGVDTALELPLDFARPSKFSGQARSTAIRFEKKTSSTIRGFAKKCGVTTNAVLLAAVQVLLGRYSRQENFLIGLSSSGRSERQFENTVGYFSNVLPMRADLSEDRSFGELVQQTASNMLLGLDHERYPFSEMVKDANPPRDTSRAPLVQSLCTFENSHLKSKSNHAAFLMPSQTTSVEMGGLQQQPFPISHPTCHYDIEFVFDTAAERIGGMVCYCTDLFRDDSMRRLRDNFQRLTLTLLQQSENRVSSIAWPIQKAQPVVPVDAPVDLPSDRATLGFLLEAGSDTANLLGGPTDCQYSPRHFRRLCNRLTAKLLSLGVQANQHVAVVMASGPLFAIALRAVVQSGAAIVPLDADHPSLEISSWLADTQPVVVITDRPLDLDGTSNVDESNFETIDIRSVLSESEHAPAVPDISNAPNDLAYVIYTSGSTGRPKGVMIEHAAIANTLSWRRQNVPLTSKDRVISLLSHQFDAGLGILLTALHQGATIIWPRRSSPSVPDLDDIIDTLVDQRITVLAANPSFLRVIVSHPRFSRVQTLKQIWTGGEPMPTDLPRLLREISNPSLWNFYGPTEAAIEATAYQTPLNHDPRKPVPIGTPISGSEIVILDDPFNPVPDGVVGQIAICGKGLARGYLNQPSETAKVFRSLDSLNAGRAYLTGDLGRVNADGLIEFLGRVDDQVKLRGYRIELAEIENHLRNDPAVADAAVCVVGEHDRAVLAAFIVISQQADSEPVNIDRLLTDLPRFKRPAQVNSLDQLPRNANGKVDRKSLVKMAERSWESHAESNDSGLPIDSLESLMVDRWKEILERDDVRVDEDFFDAGGSSLQAAILASKLSDDLGVRVPVALLFDQTDIRGLALRLRELHRGLGADRSTLRSPSGSSDRASLIMAWQPLGDRPPIFMVHPPGGIVVCYRDLSKQLPVDQPFYAIRSRGLHGDEKLPETVETMAAEYVEAIEQIDAHGALIVGGWSLGGLIAVEVAKQLQAKGRHVIRLILLDTSIPAGSTDLIAPADEQNVGREYGIDLSLEQLGQLSPAEQLPFLWEHAKKLGVLDENVPEEIVQKTLSDMQRLFHHHVQLANHYRLAPLTIPIDFYRPLDIPVETVGPLDRGWSKLATHVDVIKVPGHHHSMLSQPHVAELAKQLVQSKWAVVR</sequence>
<dbReference type="Pfam" id="PF13193">
    <property type="entry name" value="AMP-binding_C"/>
    <property type="match status" value="1"/>
</dbReference>
<dbReference type="GO" id="GO:0031177">
    <property type="term" value="F:phosphopantetheine binding"/>
    <property type="evidence" value="ECO:0007669"/>
    <property type="project" value="InterPro"/>
</dbReference>
<dbReference type="Pfam" id="PF00975">
    <property type="entry name" value="Thioesterase"/>
    <property type="match status" value="1"/>
</dbReference>
<dbReference type="InterPro" id="IPR001031">
    <property type="entry name" value="Thioesterase"/>
</dbReference>
<reference evidence="4 5" key="1">
    <citation type="submission" date="2019-02" db="EMBL/GenBank/DDBJ databases">
        <title>Deep-cultivation of Planctomycetes and their phenomic and genomic characterization uncovers novel biology.</title>
        <authorList>
            <person name="Wiegand S."/>
            <person name="Jogler M."/>
            <person name="Boedeker C."/>
            <person name="Pinto D."/>
            <person name="Vollmers J."/>
            <person name="Rivas-Marin E."/>
            <person name="Kohn T."/>
            <person name="Peeters S.H."/>
            <person name="Heuer A."/>
            <person name="Rast P."/>
            <person name="Oberbeckmann S."/>
            <person name="Bunk B."/>
            <person name="Jeske O."/>
            <person name="Meyerdierks A."/>
            <person name="Storesund J.E."/>
            <person name="Kallscheuer N."/>
            <person name="Luecker S."/>
            <person name="Lage O.M."/>
            <person name="Pohl T."/>
            <person name="Merkel B.J."/>
            <person name="Hornburger P."/>
            <person name="Mueller R.-W."/>
            <person name="Bruemmer F."/>
            <person name="Labrenz M."/>
            <person name="Spormann A.M."/>
            <person name="Op Den Camp H."/>
            <person name="Overmann J."/>
            <person name="Amann R."/>
            <person name="Jetten M.S.M."/>
            <person name="Mascher T."/>
            <person name="Medema M.H."/>
            <person name="Devos D.P."/>
            <person name="Kaster A.-K."/>
            <person name="Ovreas L."/>
            <person name="Rohde M."/>
            <person name="Galperin M.Y."/>
            <person name="Jogler C."/>
        </authorList>
    </citation>
    <scope>NUCLEOTIDE SEQUENCE [LARGE SCALE GENOMIC DNA]</scope>
    <source>
        <strain evidence="4 5">Q31b</strain>
    </source>
</reference>
<dbReference type="PROSITE" id="PS50075">
    <property type="entry name" value="CARRIER"/>
    <property type="match status" value="1"/>
</dbReference>
<dbReference type="SUPFAM" id="SSF47336">
    <property type="entry name" value="ACP-like"/>
    <property type="match status" value="1"/>
</dbReference>
<dbReference type="InterPro" id="IPR010071">
    <property type="entry name" value="AA_adenyl_dom"/>
</dbReference>
<dbReference type="CDD" id="cd19531">
    <property type="entry name" value="LCL_NRPS-like"/>
    <property type="match status" value="1"/>
</dbReference>
<dbReference type="SUPFAM" id="SSF53474">
    <property type="entry name" value="alpha/beta-Hydrolases"/>
    <property type="match status" value="1"/>
</dbReference>
<dbReference type="NCBIfam" id="TIGR01733">
    <property type="entry name" value="AA-adenyl-dom"/>
    <property type="match status" value="1"/>
</dbReference>
<dbReference type="InterPro" id="IPR020802">
    <property type="entry name" value="TesA-like"/>
</dbReference>
<dbReference type="Gene3D" id="3.30.300.30">
    <property type="match status" value="1"/>
</dbReference>
<comment type="caution">
    <text evidence="4">The sequence shown here is derived from an EMBL/GenBank/DDBJ whole genome shotgun (WGS) entry which is preliminary data.</text>
</comment>
<dbReference type="InterPro" id="IPR045851">
    <property type="entry name" value="AMP-bd_C_sf"/>
</dbReference>
<gene>
    <name evidence="4" type="primary">dhbF</name>
    <name evidence="4" type="ORF">Q31b_14960</name>
</gene>
<dbReference type="OrthoDB" id="9778383at2"/>
<dbReference type="InterPro" id="IPR020459">
    <property type="entry name" value="AMP-binding"/>
</dbReference>
<dbReference type="GO" id="GO:0005829">
    <property type="term" value="C:cytosol"/>
    <property type="evidence" value="ECO:0007669"/>
    <property type="project" value="TreeGrafter"/>
</dbReference>
<dbReference type="InterPro" id="IPR042099">
    <property type="entry name" value="ANL_N_sf"/>
</dbReference>
<accession>A0A5C6E4V0</accession>
<evidence type="ECO:0000256" key="1">
    <source>
        <dbReference type="ARBA" id="ARBA00022450"/>
    </source>
</evidence>
<dbReference type="InterPro" id="IPR023213">
    <property type="entry name" value="CAT-like_dom_sf"/>
</dbReference>
<dbReference type="RefSeq" id="WP_146599007.1">
    <property type="nucleotide sequence ID" value="NZ_SJPY01000002.1"/>
</dbReference>
<dbReference type="InterPro" id="IPR009081">
    <property type="entry name" value="PP-bd_ACP"/>
</dbReference>
<dbReference type="PANTHER" id="PTHR45527:SF1">
    <property type="entry name" value="FATTY ACID SYNTHASE"/>
    <property type="match status" value="1"/>
</dbReference>
<dbReference type="InterPro" id="IPR001242">
    <property type="entry name" value="Condensation_dom"/>
</dbReference>
<keyword evidence="1" id="KW-0596">Phosphopantetheine</keyword>